<comment type="caution">
    <text evidence="15">The sequence shown here is derived from an EMBL/GenBank/DDBJ whole genome shotgun (WGS) entry which is preliminary data.</text>
</comment>
<comment type="miscellaneous">
    <text evidence="14">Bacitracin is thought to be involved in the inhibition of peptidoglycan synthesis by sequestering undecaprenyl diphosphate, thereby reducing the pool of lipid carrier available.</text>
</comment>
<feature type="transmembrane region" description="Helical" evidence="14">
    <location>
        <begin position="228"/>
        <end position="247"/>
    </location>
</feature>
<dbReference type="GO" id="GO:0071555">
    <property type="term" value="P:cell wall organization"/>
    <property type="evidence" value="ECO:0007669"/>
    <property type="project" value="UniProtKB-KW"/>
</dbReference>
<comment type="catalytic activity">
    <reaction evidence="13 14">
        <text>di-trans,octa-cis-undecaprenyl diphosphate + H2O = di-trans,octa-cis-undecaprenyl phosphate + phosphate + H(+)</text>
        <dbReference type="Rhea" id="RHEA:28094"/>
        <dbReference type="ChEBI" id="CHEBI:15377"/>
        <dbReference type="ChEBI" id="CHEBI:15378"/>
        <dbReference type="ChEBI" id="CHEBI:43474"/>
        <dbReference type="ChEBI" id="CHEBI:58405"/>
        <dbReference type="ChEBI" id="CHEBI:60392"/>
        <dbReference type="EC" id="3.6.1.27"/>
    </reaction>
</comment>
<protein>
    <recommendedName>
        <fullName evidence="4 14">Undecaprenyl-diphosphatase</fullName>
        <ecNumber evidence="3 14">3.6.1.27</ecNumber>
    </recommendedName>
    <alternativeName>
        <fullName evidence="12 14">Bacitracin resistance protein</fullName>
    </alternativeName>
    <alternativeName>
        <fullName evidence="11 14">Undecaprenyl pyrophosphate phosphatase</fullName>
    </alternativeName>
</protein>
<keyword evidence="5 14" id="KW-1003">Cell membrane</keyword>
<keyword evidence="6 14" id="KW-0812">Transmembrane</keyword>
<reference evidence="15 16" key="1">
    <citation type="submission" date="2019-09" db="EMBL/GenBank/DDBJ databases">
        <title>Characterisation of the sponge microbiome using genome-centric metagenomics.</title>
        <authorList>
            <person name="Engelberts J.P."/>
            <person name="Robbins S.J."/>
            <person name="De Goeij J.M."/>
            <person name="Aranda M."/>
            <person name="Bell S.C."/>
            <person name="Webster N.S."/>
        </authorList>
    </citation>
    <scope>NUCLEOTIDE SEQUENCE [LARGE SCALE GENOMIC DNA]</scope>
    <source>
        <strain evidence="15">SB0662_bin_43</strain>
    </source>
</reference>
<dbReference type="PANTHER" id="PTHR30622:SF2">
    <property type="entry name" value="UNDECAPRENYL-DIPHOSPHATASE"/>
    <property type="match status" value="1"/>
</dbReference>
<evidence type="ECO:0000313" key="16">
    <source>
        <dbReference type="Proteomes" id="UP000449092"/>
    </source>
</evidence>
<dbReference type="GO" id="GO:0046677">
    <property type="term" value="P:response to antibiotic"/>
    <property type="evidence" value="ECO:0007669"/>
    <property type="project" value="UniProtKB-UniRule"/>
</dbReference>
<evidence type="ECO:0000256" key="14">
    <source>
        <dbReference type="HAMAP-Rule" id="MF_01006"/>
    </source>
</evidence>
<evidence type="ECO:0000256" key="13">
    <source>
        <dbReference type="ARBA" id="ARBA00047594"/>
    </source>
</evidence>
<dbReference type="GO" id="GO:0008360">
    <property type="term" value="P:regulation of cell shape"/>
    <property type="evidence" value="ECO:0007669"/>
    <property type="project" value="UniProtKB-KW"/>
</dbReference>
<sequence length="307" mass="34332">MLEALIQGTIQGITEWLPVSSEGIIVLVNNSFFGDKFSLKEDINYALFLHIGTFFAALVYFHSDVINIIKGMFRFKKATDEMQSLILFLFFSTVISGIIGFIFLSVIERLDDSNITGPVLMLFVGIALAITGFLQWRYSGKTVAIKKQKPSMNTIKEVVKDMENLVSTRINPTARGTTRQGNRFLKDLTISDAIFLGIMQGLTIIPGLSRSGTTIAFLLMRNIDSATALRLSFLMSLPVVLGVNLYKNYDELLNISTEWFAALLVSFFFGIITIHSLLRLAQRVNFAIFVFMLSGLTIVLSLYSIIF</sequence>
<name>A0A845DBB7_9BACT</name>
<accession>A0A845DBB7</accession>
<evidence type="ECO:0000256" key="10">
    <source>
        <dbReference type="ARBA" id="ARBA00023251"/>
    </source>
</evidence>
<evidence type="ECO:0000256" key="3">
    <source>
        <dbReference type="ARBA" id="ARBA00012374"/>
    </source>
</evidence>
<evidence type="ECO:0000256" key="2">
    <source>
        <dbReference type="ARBA" id="ARBA00010621"/>
    </source>
</evidence>
<keyword evidence="10 14" id="KW-0046">Antibiotic resistance</keyword>
<keyword evidence="14" id="KW-0961">Cell wall biogenesis/degradation</keyword>
<keyword evidence="9 14" id="KW-0472">Membrane</keyword>
<feature type="transmembrane region" description="Helical" evidence="14">
    <location>
        <begin position="84"/>
        <end position="107"/>
    </location>
</feature>
<dbReference type="Pfam" id="PF02673">
    <property type="entry name" value="BacA"/>
    <property type="match status" value="1"/>
</dbReference>
<keyword evidence="8 14" id="KW-1133">Transmembrane helix</keyword>
<comment type="similarity">
    <text evidence="2 14">Belongs to the UppP family.</text>
</comment>
<dbReference type="HAMAP" id="MF_01006">
    <property type="entry name" value="Undec_diphosphatase"/>
    <property type="match status" value="1"/>
</dbReference>
<evidence type="ECO:0000313" key="15">
    <source>
        <dbReference type="EMBL" id="MYE37924.1"/>
    </source>
</evidence>
<dbReference type="EMBL" id="VXOY01000002">
    <property type="protein sequence ID" value="MYE37924.1"/>
    <property type="molecule type" value="Genomic_DNA"/>
</dbReference>
<feature type="transmembrane region" description="Helical" evidence="14">
    <location>
        <begin position="43"/>
        <end position="63"/>
    </location>
</feature>
<keyword evidence="14" id="KW-0573">Peptidoglycan synthesis</keyword>
<proteinExistence type="inferred from homology"/>
<dbReference type="InterPro" id="IPR003824">
    <property type="entry name" value="UppP"/>
</dbReference>
<evidence type="ECO:0000256" key="5">
    <source>
        <dbReference type="ARBA" id="ARBA00022475"/>
    </source>
</evidence>
<evidence type="ECO:0000256" key="6">
    <source>
        <dbReference type="ARBA" id="ARBA00022692"/>
    </source>
</evidence>
<comment type="function">
    <text evidence="14">Catalyzes the dephosphorylation of undecaprenyl diphosphate (UPP). Confers resistance to bacitracin.</text>
</comment>
<dbReference type="PANTHER" id="PTHR30622">
    <property type="entry name" value="UNDECAPRENYL-DIPHOSPHATASE"/>
    <property type="match status" value="1"/>
</dbReference>
<feature type="transmembrane region" description="Helical" evidence="14">
    <location>
        <begin position="119"/>
        <end position="138"/>
    </location>
</feature>
<evidence type="ECO:0000256" key="12">
    <source>
        <dbReference type="ARBA" id="ARBA00032932"/>
    </source>
</evidence>
<dbReference type="GO" id="GO:0050380">
    <property type="term" value="F:undecaprenyl-diphosphatase activity"/>
    <property type="evidence" value="ECO:0007669"/>
    <property type="project" value="UniProtKB-UniRule"/>
</dbReference>
<evidence type="ECO:0000256" key="1">
    <source>
        <dbReference type="ARBA" id="ARBA00004651"/>
    </source>
</evidence>
<dbReference type="EC" id="3.6.1.27" evidence="3 14"/>
<gene>
    <name evidence="14" type="primary">uppP</name>
    <name evidence="15" type="ORF">F4X82_00155</name>
</gene>
<feature type="transmembrane region" description="Helical" evidence="14">
    <location>
        <begin position="259"/>
        <end position="278"/>
    </location>
</feature>
<keyword evidence="14" id="KW-0133">Cell shape</keyword>
<dbReference type="AlphaFoldDB" id="A0A845DBB7"/>
<evidence type="ECO:0000256" key="7">
    <source>
        <dbReference type="ARBA" id="ARBA00022801"/>
    </source>
</evidence>
<evidence type="ECO:0000256" key="11">
    <source>
        <dbReference type="ARBA" id="ARBA00032707"/>
    </source>
</evidence>
<dbReference type="Proteomes" id="UP000449092">
    <property type="component" value="Unassembled WGS sequence"/>
</dbReference>
<organism evidence="15 16">
    <name type="scientific">Candidatus Spechtbacteria bacterium SB0662_bin_43</name>
    <dbReference type="NCBI Taxonomy" id="2604897"/>
    <lineage>
        <taxon>Bacteria</taxon>
        <taxon>Candidatus Spechtiibacteriota</taxon>
    </lineage>
</organism>
<dbReference type="GO" id="GO:0009252">
    <property type="term" value="P:peptidoglycan biosynthetic process"/>
    <property type="evidence" value="ECO:0007669"/>
    <property type="project" value="UniProtKB-KW"/>
</dbReference>
<keyword evidence="7 14" id="KW-0378">Hydrolase</keyword>
<comment type="subcellular location">
    <subcellularLocation>
        <location evidence="1 14">Cell membrane</location>
        <topology evidence="1 14">Multi-pass membrane protein</topology>
    </subcellularLocation>
</comment>
<dbReference type="GO" id="GO:0005886">
    <property type="term" value="C:plasma membrane"/>
    <property type="evidence" value="ECO:0007669"/>
    <property type="project" value="UniProtKB-SubCell"/>
</dbReference>
<evidence type="ECO:0000256" key="8">
    <source>
        <dbReference type="ARBA" id="ARBA00022989"/>
    </source>
</evidence>
<feature type="transmembrane region" description="Helical" evidence="14">
    <location>
        <begin position="284"/>
        <end position="306"/>
    </location>
</feature>
<evidence type="ECO:0000256" key="9">
    <source>
        <dbReference type="ARBA" id="ARBA00023136"/>
    </source>
</evidence>
<evidence type="ECO:0000256" key="4">
    <source>
        <dbReference type="ARBA" id="ARBA00021581"/>
    </source>
</evidence>